<proteinExistence type="predicted"/>
<sequence>MTGVAGEHGLPSRVYPVERISLLHSQNPLNGVSMCWRLTTGLVGSRRSLSAPGVALASMPGDRGRILPAIRINSQIGIHAI</sequence>
<dbReference type="EMBL" id="AP014862">
    <property type="protein sequence ID" value="BAU74216.1"/>
    <property type="molecule type" value="Genomic_DNA"/>
</dbReference>
<evidence type="ECO:0000313" key="1">
    <source>
        <dbReference type="EMBL" id="BAU74216.1"/>
    </source>
</evidence>
<gene>
    <name evidence="1" type="ORF">KF707C_25280</name>
</gene>
<keyword evidence="2" id="KW-1185">Reference proteome</keyword>
<dbReference type="KEGG" id="pfuw:KF707C_25280"/>
<dbReference type="AlphaFoldDB" id="A0AAD1FFF0"/>
<name>A0AAD1FFF0_METFU</name>
<reference evidence="2" key="1">
    <citation type="submission" date="2015-05" db="EMBL/GenBank/DDBJ databases">
        <title>Draft genome sequencing of a biphenyl-degrading bacterium, Pseudomonas balearica KF707 (=NBRC110670).</title>
        <authorList>
            <person name="Kimura N."/>
            <person name="Hirose J."/>
            <person name="Watanabe T."/>
            <person name="Suenaga H."/>
            <person name="Fujihara H."/>
            <person name="Noguchi M."/>
            <person name="Hashimoto M."/>
            <person name="Shimodaira J."/>
            <person name="Tsuchikane K."/>
            <person name="Hosoyama A."/>
            <person name="Yamazoe A."/>
            <person name="Fujita N."/>
            <person name="Furukawa K."/>
        </authorList>
    </citation>
    <scope>NUCLEOTIDE SEQUENCE [LARGE SCALE GENOMIC DNA]</scope>
    <source>
        <strain evidence="2">DSM 10086 / NBRC 110670 / KF707</strain>
    </source>
</reference>
<accession>A0AAD1FFF0</accession>
<reference evidence="1 2" key="2">
    <citation type="journal article" date="2017" name="Int. J. Syst. Evol. Microbiol.">
        <title>Pseudomonas furukawaii sp. nov., a polychlorinated biphenyl-degrading bacterium isolated from biphenyl-contaminated soil in Japan.</title>
        <authorList>
            <person name="Kimura N."/>
            <person name="Watanabe T."/>
            <person name="Suenaga H."/>
            <person name="Fujihara H."/>
            <person name="Futagami T."/>
            <person name="Goto M."/>
            <person name="Hanada S."/>
            <person name="Hirose J."/>
        </authorList>
    </citation>
    <scope>NUCLEOTIDE SEQUENCE [LARGE SCALE GENOMIC DNA]</scope>
    <source>
        <strain evidence="2">DSM 10086 / NBRC 110670 / KF707</strain>
    </source>
</reference>
<evidence type="ECO:0000313" key="2">
    <source>
        <dbReference type="Proteomes" id="UP000218554"/>
    </source>
</evidence>
<dbReference type="Proteomes" id="UP000218554">
    <property type="component" value="Chromosome"/>
</dbReference>
<organism evidence="1 2">
    <name type="scientific">Metapseudomonas furukawaii</name>
    <name type="common">Pseudomonas furukawaii</name>
    <dbReference type="NCBI Taxonomy" id="1149133"/>
    <lineage>
        <taxon>Bacteria</taxon>
        <taxon>Pseudomonadati</taxon>
        <taxon>Pseudomonadota</taxon>
        <taxon>Gammaproteobacteria</taxon>
        <taxon>Pseudomonadales</taxon>
        <taxon>Pseudomonadaceae</taxon>
        <taxon>Metapseudomonas</taxon>
    </lineage>
</organism>
<protein>
    <submittedName>
        <fullName evidence="1">Uncharacterized protein</fullName>
    </submittedName>
</protein>